<dbReference type="Pfam" id="PF00126">
    <property type="entry name" value="HTH_1"/>
    <property type="match status" value="1"/>
</dbReference>
<name>A0A6P2K4Q9_BURL3</name>
<dbReference type="PROSITE" id="PS50931">
    <property type="entry name" value="HTH_LYSR"/>
    <property type="match status" value="1"/>
</dbReference>
<dbReference type="PANTHER" id="PTHR30537:SF74">
    <property type="entry name" value="HTH-TYPE TRANSCRIPTIONAL REGULATOR TRPI"/>
    <property type="match status" value="1"/>
</dbReference>
<dbReference type="FunFam" id="1.10.10.10:FF:000038">
    <property type="entry name" value="Glycine cleavage system transcriptional activator"/>
    <property type="match status" value="1"/>
</dbReference>
<dbReference type="GO" id="GO:0006351">
    <property type="term" value="P:DNA-templated transcription"/>
    <property type="evidence" value="ECO:0007669"/>
    <property type="project" value="TreeGrafter"/>
</dbReference>
<evidence type="ECO:0000256" key="3">
    <source>
        <dbReference type="ARBA" id="ARBA00023125"/>
    </source>
</evidence>
<evidence type="ECO:0000313" key="7">
    <source>
        <dbReference type="Proteomes" id="UP000494218"/>
    </source>
</evidence>
<sequence>MCAILAELEHPIKRLNLNHRVSKYHTNDVMARRLPPLNSLRAFEAAARLGSFTLAADELCVTHGAISRHVQQLEAWLGQSLFERHNRRVELTDSGRAYLAEVGASFDRIALATAQHFGQAQQRVLRVSAPATFSLRWLVPKLSSFQVAHPAIEVRLSTSNEPIEKLRDKVDLIVRGGPQAIDGYVAEEFLSEVRLPVCAPKLLDGRPLNTPADLAGFTLLHAATYPGMWPEWLAAAGQPNLVPRHSLTLEHFYLTLQGALDGLGVAMGPIALVADDIAEGRLVQPFSEPALPPWRYFTYVASARANDETVRAFKDWLKVAGNAAAPSTRN</sequence>
<evidence type="ECO:0000259" key="5">
    <source>
        <dbReference type="PROSITE" id="PS50931"/>
    </source>
</evidence>
<dbReference type="CDD" id="cd08432">
    <property type="entry name" value="PBP2_GcdR_TrpI_HvrB_AmpR_like"/>
    <property type="match status" value="1"/>
</dbReference>
<dbReference type="InterPro" id="IPR000847">
    <property type="entry name" value="LysR_HTH_N"/>
</dbReference>
<evidence type="ECO:0000256" key="1">
    <source>
        <dbReference type="ARBA" id="ARBA00009437"/>
    </source>
</evidence>
<comment type="similarity">
    <text evidence="1">Belongs to the LysR transcriptional regulatory family.</text>
</comment>
<keyword evidence="3" id="KW-0238">DNA-binding</keyword>
<dbReference type="InterPro" id="IPR058163">
    <property type="entry name" value="LysR-type_TF_proteobact-type"/>
</dbReference>
<gene>
    <name evidence="6" type="ORF">BLA23254_02329</name>
</gene>
<dbReference type="Gene3D" id="1.10.10.10">
    <property type="entry name" value="Winged helix-like DNA-binding domain superfamily/Winged helix DNA-binding domain"/>
    <property type="match status" value="1"/>
</dbReference>
<dbReference type="GO" id="GO:0043565">
    <property type="term" value="F:sequence-specific DNA binding"/>
    <property type="evidence" value="ECO:0007669"/>
    <property type="project" value="TreeGrafter"/>
</dbReference>
<organism evidence="6 7">
    <name type="scientific">Burkholderia lata (strain ATCC 17760 / DSM 23089 / LMG 22485 / NCIMB 9086 / R18194 / 383)</name>
    <dbReference type="NCBI Taxonomy" id="482957"/>
    <lineage>
        <taxon>Bacteria</taxon>
        <taxon>Pseudomonadati</taxon>
        <taxon>Pseudomonadota</taxon>
        <taxon>Betaproteobacteria</taxon>
        <taxon>Burkholderiales</taxon>
        <taxon>Burkholderiaceae</taxon>
        <taxon>Burkholderia</taxon>
        <taxon>Burkholderia cepacia complex</taxon>
    </lineage>
</organism>
<dbReference type="PRINTS" id="PR00039">
    <property type="entry name" value="HTHLYSR"/>
</dbReference>
<evidence type="ECO:0000256" key="4">
    <source>
        <dbReference type="ARBA" id="ARBA00023163"/>
    </source>
</evidence>
<dbReference type="InterPro" id="IPR005119">
    <property type="entry name" value="LysR_subst-bd"/>
</dbReference>
<evidence type="ECO:0000313" key="6">
    <source>
        <dbReference type="EMBL" id="VWB51266.1"/>
    </source>
</evidence>
<accession>A0A6P2K4Q9</accession>
<keyword evidence="2" id="KW-0805">Transcription regulation</keyword>
<dbReference type="AlphaFoldDB" id="A0A6P2K4Q9"/>
<dbReference type="FunFam" id="3.40.190.10:FF:000017">
    <property type="entry name" value="Glycine cleavage system transcriptional activator"/>
    <property type="match status" value="1"/>
</dbReference>
<keyword evidence="4" id="KW-0804">Transcription</keyword>
<dbReference type="SUPFAM" id="SSF53850">
    <property type="entry name" value="Periplasmic binding protein-like II"/>
    <property type="match status" value="1"/>
</dbReference>
<dbReference type="InterPro" id="IPR036388">
    <property type="entry name" value="WH-like_DNA-bd_sf"/>
</dbReference>
<dbReference type="EMBL" id="CABVPW010000009">
    <property type="protein sequence ID" value="VWB51266.1"/>
    <property type="molecule type" value="Genomic_DNA"/>
</dbReference>
<proteinExistence type="inferred from homology"/>
<evidence type="ECO:0000256" key="2">
    <source>
        <dbReference type="ARBA" id="ARBA00023015"/>
    </source>
</evidence>
<dbReference type="NCBIfam" id="NF008352">
    <property type="entry name" value="PRK11139.1"/>
    <property type="match status" value="1"/>
</dbReference>
<dbReference type="GO" id="GO:0003700">
    <property type="term" value="F:DNA-binding transcription factor activity"/>
    <property type="evidence" value="ECO:0007669"/>
    <property type="project" value="InterPro"/>
</dbReference>
<reference evidence="6 7" key="1">
    <citation type="submission" date="2019-09" db="EMBL/GenBank/DDBJ databases">
        <authorList>
            <person name="Depoorter E."/>
        </authorList>
    </citation>
    <scope>NUCLEOTIDE SEQUENCE [LARGE SCALE GENOMIC DNA]</scope>
    <source>
        <strain evidence="6">LMG 23254</strain>
    </source>
</reference>
<dbReference type="InterPro" id="IPR036390">
    <property type="entry name" value="WH_DNA-bd_sf"/>
</dbReference>
<dbReference type="PANTHER" id="PTHR30537">
    <property type="entry name" value="HTH-TYPE TRANSCRIPTIONAL REGULATOR"/>
    <property type="match status" value="1"/>
</dbReference>
<dbReference type="SUPFAM" id="SSF46785">
    <property type="entry name" value="Winged helix' DNA-binding domain"/>
    <property type="match status" value="1"/>
</dbReference>
<feature type="domain" description="HTH lysR-type" evidence="5">
    <location>
        <begin position="35"/>
        <end position="92"/>
    </location>
</feature>
<dbReference type="Gene3D" id="3.40.190.10">
    <property type="entry name" value="Periplasmic binding protein-like II"/>
    <property type="match status" value="2"/>
</dbReference>
<protein>
    <submittedName>
        <fullName evidence="6">Transcriptional regulator</fullName>
    </submittedName>
</protein>
<dbReference type="Proteomes" id="UP000494218">
    <property type="component" value="Unassembled WGS sequence"/>
</dbReference>
<dbReference type="Pfam" id="PF03466">
    <property type="entry name" value="LysR_substrate"/>
    <property type="match status" value="1"/>
</dbReference>